<dbReference type="Pfam" id="PF00560">
    <property type="entry name" value="LRR_1"/>
    <property type="match status" value="3"/>
</dbReference>
<reference evidence="6 7" key="1">
    <citation type="journal article" date="2022" name="Nat. Plants">
        <title>Genomes of leafy and leafless Platanthera orchids illuminate the evolution of mycoheterotrophy.</title>
        <authorList>
            <person name="Li M.H."/>
            <person name="Liu K.W."/>
            <person name="Li Z."/>
            <person name="Lu H.C."/>
            <person name="Ye Q.L."/>
            <person name="Zhang D."/>
            <person name="Wang J.Y."/>
            <person name="Li Y.F."/>
            <person name="Zhong Z.M."/>
            <person name="Liu X."/>
            <person name="Yu X."/>
            <person name="Liu D.K."/>
            <person name="Tu X.D."/>
            <person name="Liu B."/>
            <person name="Hao Y."/>
            <person name="Liao X.Y."/>
            <person name="Jiang Y.T."/>
            <person name="Sun W.H."/>
            <person name="Chen J."/>
            <person name="Chen Y.Q."/>
            <person name="Ai Y."/>
            <person name="Zhai J.W."/>
            <person name="Wu S.S."/>
            <person name="Zhou Z."/>
            <person name="Hsiao Y.Y."/>
            <person name="Wu W.L."/>
            <person name="Chen Y.Y."/>
            <person name="Lin Y.F."/>
            <person name="Hsu J.L."/>
            <person name="Li C.Y."/>
            <person name="Wang Z.W."/>
            <person name="Zhao X."/>
            <person name="Zhong W.Y."/>
            <person name="Ma X.K."/>
            <person name="Ma L."/>
            <person name="Huang J."/>
            <person name="Chen G.Z."/>
            <person name="Huang M.Z."/>
            <person name="Huang L."/>
            <person name="Peng D.H."/>
            <person name="Luo Y.B."/>
            <person name="Zou S.Q."/>
            <person name="Chen S.P."/>
            <person name="Lan S."/>
            <person name="Tsai W.C."/>
            <person name="Van de Peer Y."/>
            <person name="Liu Z.J."/>
        </authorList>
    </citation>
    <scope>NUCLEOTIDE SEQUENCE [LARGE SCALE GENOMIC DNA]</scope>
    <source>
        <strain evidence="6">Lor287</strain>
    </source>
</reference>
<keyword evidence="7" id="KW-1185">Reference proteome</keyword>
<keyword evidence="2 4" id="KW-0732">Signal</keyword>
<comment type="caution">
    <text evidence="6">The sequence shown here is derived from an EMBL/GenBank/DDBJ whole genome shotgun (WGS) entry which is preliminary data.</text>
</comment>
<dbReference type="PANTHER" id="PTHR48060:SF21">
    <property type="entry name" value="L DOMAIN-LIKE PROTEIN"/>
    <property type="match status" value="1"/>
</dbReference>
<dbReference type="Pfam" id="PF13516">
    <property type="entry name" value="LRR_6"/>
    <property type="match status" value="1"/>
</dbReference>
<protein>
    <submittedName>
        <fullName evidence="6">Polygalacturonase inhibitor</fullName>
    </submittedName>
</protein>
<evidence type="ECO:0000313" key="7">
    <source>
        <dbReference type="Proteomes" id="UP001418222"/>
    </source>
</evidence>
<feature type="domain" description="Leucine-rich repeat-containing N-terminal plant-type" evidence="5">
    <location>
        <begin position="27"/>
        <end position="64"/>
    </location>
</feature>
<dbReference type="EMBL" id="JBBWWQ010000019">
    <property type="protein sequence ID" value="KAK8918890.1"/>
    <property type="molecule type" value="Genomic_DNA"/>
</dbReference>
<accession>A0AAP0AXT4</accession>
<dbReference type="SUPFAM" id="SSF52058">
    <property type="entry name" value="L domain-like"/>
    <property type="match status" value="1"/>
</dbReference>
<dbReference type="InterPro" id="IPR053211">
    <property type="entry name" value="DNA_repair-toleration"/>
</dbReference>
<keyword evidence="3" id="KW-0677">Repeat</keyword>
<dbReference type="Pfam" id="PF08263">
    <property type="entry name" value="LRRNT_2"/>
    <property type="match status" value="1"/>
</dbReference>
<dbReference type="InterPro" id="IPR032675">
    <property type="entry name" value="LRR_dom_sf"/>
</dbReference>
<evidence type="ECO:0000313" key="6">
    <source>
        <dbReference type="EMBL" id="KAK8918890.1"/>
    </source>
</evidence>
<dbReference type="PANTHER" id="PTHR48060">
    <property type="entry name" value="DNA DAMAGE-REPAIR/TOLERATION PROTEIN DRT100"/>
    <property type="match status" value="1"/>
</dbReference>
<name>A0AAP0AXT4_9ASPA</name>
<organism evidence="6 7">
    <name type="scientific">Platanthera zijinensis</name>
    <dbReference type="NCBI Taxonomy" id="2320716"/>
    <lineage>
        <taxon>Eukaryota</taxon>
        <taxon>Viridiplantae</taxon>
        <taxon>Streptophyta</taxon>
        <taxon>Embryophyta</taxon>
        <taxon>Tracheophyta</taxon>
        <taxon>Spermatophyta</taxon>
        <taxon>Magnoliopsida</taxon>
        <taxon>Liliopsida</taxon>
        <taxon>Asparagales</taxon>
        <taxon>Orchidaceae</taxon>
        <taxon>Orchidoideae</taxon>
        <taxon>Orchideae</taxon>
        <taxon>Orchidinae</taxon>
        <taxon>Platanthera</taxon>
    </lineage>
</organism>
<dbReference type="Proteomes" id="UP001418222">
    <property type="component" value="Unassembled WGS sequence"/>
</dbReference>
<evidence type="ECO:0000256" key="4">
    <source>
        <dbReference type="SAM" id="SignalP"/>
    </source>
</evidence>
<feature type="chain" id="PRO_5042843744" evidence="4">
    <location>
        <begin position="25"/>
        <end position="284"/>
    </location>
</feature>
<evidence type="ECO:0000259" key="5">
    <source>
        <dbReference type="Pfam" id="PF08263"/>
    </source>
</evidence>
<dbReference type="Gene3D" id="3.80.10.10">
    <property type="entry name" value="Ribonuclease Inhibitor"/>
    <property type="match status" value="1"/>
</dbReference>
<dbReference type="InterPro" id="IPR013210">
    <property type="entry name" value="LRR_N_plant-typ"/>
</dbReference>
<evidence type="ECO:0000256" key="2">
    <source>
        <dbReference type="ARBA" id="ARBA00022729"/>
    </source>
</evidence>
<dbReference type="InterPro" id="IPR001611">
    <property type="entry name" value="Leu-rich_rpt"/>
</dbReference>
<evidence type="ECO:0000256" key="3">
    <source>
        <dbReference type="ARBA" id="ARBA00022737"/>
    </source>
</evidence>
<proteinExistence type="predicted"/>
<keyword evidence="1" id="KW-0433">Leucine-rich repeat</keyword>
<dbReference type="AlphaFoldDB" id="A0AAP0AXT4"/>
<sequence>MEASIHLLPLLVGLFLIFSPPAGPCDSRDKAALLNIKAAFSNSGEFSSWTNDTNCCGWKGVSCNQLLGRVEVLSFDNKGGPLEGLSGPLPDALGDLPFLISLLFRNHPGIVGPLPSALTRLRLLGFLTLRQTSLSGSIPPFLSQIRYLKLLDLSFNKFSGDVPVEFGAADLMTVDLSHNKLSGGANALFGANKTLRSLDLSFNMFEFDLSPINFPANLTKLILNDNKITGSIPVQINQLTSLVEFNISNNQLCGVIPAGPVTDKFDDTHFIGNKCLCRSQDSCS</sequence>
<feature type="signal peptide" evidence="4">
    <location>
        <begin position="1"/>
        <end position="24"/>
    </location>
</feature>
<evidence type="ECO:0000256" key="1">
    <source>
        <dbReference type="ARBA" id="ARBA00022614"/>
    </source>
</evidence>
<gene>
    <name evidence="6" type="primary">pgip</name>
    <name evidence="6" type="ORF">KSP39_PZI021562</name>
</gene>